<evidence type="ECO:0000313" key="4">
    <source>
        <dbReference type="Proteomes" id="UP000320176"/>
    </source>
</evidence>
<dbReference type="Proteomes" id="UP000320176">
    <property type="component" value="Unassembled WGS sequence"/>
</dbReference>
<accession>A0A5C5ZWV4</accession>
<dbReference type="EMBL" id="SJPN01000012">
    <property type="protein sequence ID" value="TWT92094.1"/>
    <property type="molecule type" value="Genomic_DNA"/>
</dbReference>
<feature type="region of interest" description="Disordered" evidence="2">
    <location>
        <begin position="1"/>
        <end position="25"/>
    </location>
</feature>
<evidence type="ECO:0000256" key="2">
    <source>
        <dbReference type="SAM" id="MobiDB-lite"/>
    </source>
</evidence>
<name>A0A5C5ZWV4_9BACT</name>
<feature type="coiled-coil region" evidence="1">
    <location>
        <begin position="63"/>
        <end position="125"/>
    </location>
</feature>
<keyword evidence="4" id="KW-1185">Reference proteome</keyword>
<organism evidence="3 4">
    <name type="scientific">Stieleria varia</name>
    <dbReference type="NCBI Taxonomy" id="2528005"/>
    <lineage>
        <taxon>Bacteria</taxon>
        <taxon>Pseudomonadati</taxon>
        <taxon>Planctomycetota</taxon>
        <taxon>Planctomycetia</taxon>
        <taxon>Pirellulales</taxon>
        <taxon>Pirellulaceae</taxon>
        <taxon>Stieleria</taxon>
    </lineage>
</organism>
<evidence type="ECO:0000313" key="3">
    <source>
        <dbReference type="EMBL" id="TWT92094.1"/>
    </source>
</evidence>
<dbReference type="AlphaFoldDB" id="A0A5C5ZWV4"/>
<gene>
    <name evidence="3" type="ORF">Pla52n_63910</name>
</gene>
<proteinExistence type="predicted"/>
<keyword evidence="1" id="KW-0175">Coiled coil</keyword>
<reference evidence="3 4" key="1">
    <citation type="submission" date="2019-02" db="EMBL/GenBank/DDBJ databases">
        <title>Deep-cultivation of Planctomycetes and their phenomic and genomic characterization uncovers novel biology.</title>
        <authorList>
            <person name="Wiegand S."/>
            <person name="Jogler M."/>
            <person name="Boedeker C."/>
            <person name="Pinto D."/>
            <person name="Vollmers J."/>
            <person name="Rivas-Marin E."/>
            <person name="Kohn T."/>
            <person name="Peeters S.H."/>
            <person name="Heuer A."/>
            <person name="Rast P."/>
            <person name="Oberbeckmann S."/>
            <person name="Bunk B."/>
            <person name="Jeske O."/>
            <person name="Meyerdierks A."/>
            <person name="Storesund J.E."/>
            <person name="Kallscheuer N."/>
            <person name="Luecker S."/>
            <person name="Lage O.M."/>
            <person name="Pohl T."/>
            <person name="Merkel B.J."/>
            <person name="Hornburger P."/>
            <person name="Mueller R.-W."/>
            <person name="Bruemmer F."/>
            <person name="Labrenz M."/>
            <person name="Spormann A.M."/>
            <person name="Op Den Camp H."/>
            <person name="Overmann J."/>
            <person name="Amann R."/>
            <person name="Jetten M.S.M."/>
            <person name="Mascher T."/>
            <person name="Medema M.H."/>
            <person name="Devos D.P."/>
            <person name="Kaster A.-K."/>
            <person name="Ovreas L."/>
            <person name="Rohde M."/>
            <person name="Galperin M.Y."/>
            <person name="Jogler C."/>
        </authorList>
    </citation>
    <scope>NUCLEOTIDE SEQUENCE [LARGE SCALE GENOMIC DNA]</scope>
    <source>
        <strain evidence="3 4">Pla52n</strain>
    </source>
</reference>
<sequence length="277" mass="31188">MLLGQQHFNPRPLQSPPASIPSEPADLVVTSKPSTLPSLSFAVLLWTAWALLPSTAEAQNTIEKRLQRQQQEMQKRIQQQMKTVAENQPQLPADPQLLSLHKEFITKAEKLAGEYERKKELERAREVYEAMVRLVPKYQPAELGLERILRSQLMKDRKLTEVLADQGWQDSGATLQQGMPVHVEVKGVWKVVLQTGPEGVVVPEEARPRDGRIKFGTLIGVIATSPGDLEKEKPFVVENNTEFTADKSGQLFLRMYDLDPTDNEGKMLVLIQSTFGK</sequence>
<dbReference type="Gene3D" id="2.60.120.430">
    <property type="entry name" value="Galactose-binding lectin"/>
    <property type="match status" value="1"/>
</dbReference>
<evidence type="ECO:0000256" key="1">
    <source>
        <dbReference type="SAM" id="Coils"/>
    </source>
</evidence>
<protein>
    <submittedName>
        <fullName evidence="3">Uncharacterized protein</fullName>
    </submittedName>
</protein>
<comment type="caution">
    <text evidence="3">The sequence shown here is derived from an EMBL/GenBank/DDBJ whole genome shotgun (WGS) entry which is preliminary data.</text>
</comment>